<sequence>MKKWNRAVMSVMAATLLTATPAWAAQAEKTSASHTGVAVDATAQAMAQKTIDKLSALLPYMKELTVQKMDIGETSDVVMVERKKGDGKKTPRMVIFLDKKTGDINSFGYRTDEPDDKELPLDVQKEKADAFLKALLGDAAKMYQYNPQKSEQLGGPAYRLVINGVPHHDEKMSLALNGNGEVVSLISNVGQISKQIDPASLPKPEEAMSLEEAEKAVVGLMTPVYRSNKDGSGLMLTYQVSWSGFLDAKSGKSVETEQARFYREPNLSAPAIPVSPQGQKLIAKDKDEAASHLKNLVGFDTTGATFTEKVPEYEPNGDRKEFQWKKGDQVATVQVKNTNGQVVALYLEDDSKEPSKKVSIEEAQKTALQVLQTYLHTDTKAVTMDKDFRLKQSDHYIFNFFNTINGIPVEDQSYTVEINSETGKLMGLFGKFDPSAVTYPDPAKAVSPEKAAKEYLKHHPLELMYYAPVIDRESSESTILVYKPQENDYMLEYVDALTGESIQNPRKKK</sequence>
<evidence type="ECO:0000313" key="4">
    <source>
        <dbReference type="Proteomes" id="UP000001877"/>
    </source>
</evidence>
<dbReference type="EMBL" id="AP008955">
    <property type="protein sequence ID" value="BAH41993.1"/>
    <property type="molecule type" value="Genomic_DNA"/>
</dbReference>
<feature type="domain" description="YcdB/YcdC repeated" evidence="2">
    <location>
        <begin position="93"/>
        <end position="184"/>
    </location>
</feature>
<dbReference type="eggNOG" id="ENOG502Z8UD">
    <property type="taxonomic scope" value="Bacteria"/>
</dbReference>
<evidence type="ECO:0000256" key="1">
    <source>
        <dbReference type="SAM" id="SignalP"/>
    </source>
</evidence>
<evidence type="ECO:0000259" key="2">
    <source>
        <dbReference type="Pfam" id="PF16244"/>
    </source>
</evidence>
<dbReference type="RefSeq" id="WP_012684747.1">
    <property type="nucleotide sequence ID" value="NC_012491.1"/>
</dbReference>
<dbReference type="AlphaFoldDB" id="C0Z636"/>
<feature type="domain" description="YcdB/YcdC repeated" evidence="2">
    <location>
        <begin position="315"/>
        <end position="425"/>
    </location>
</feature>
<proteinExistence type="predicted"/>
<protein>
    <recommendedName>
        <fullName evidence="2">YcdB/YcdC repeated domain-containing protein</fullName>
    </recommendedName>
</protein>
<dbReference type="HOGENOM" id="CLU_033979_0_0_9"/>
<accession>C0Z636</accession>
<dbReference type="STRING" id="358681.BBR47_10160"/>
<evidence type="ECO:0000313" key="3">
    <source>
        <dbReference type="EMBL" id="BAH41993.1"/>
    </source>
</evidence>
<feature type="chain" id="PRO_5002905408" description="YcdB/YcdC repeated domain-containing protein" evidence="1">
    <location>
        <begin position="25"/>
        <end position="509"/>
    </location>
</feature>
<gene>
    <name evidence="3" type="ordered locus">BBR47_10160</name>
</gene>
<dbReference type="Proteomes" id="UP000001877">
    <property type="component" value="Chromosome"/>
</dbReference>
<name>C0Z636_BREBN</name>
<keyword evidence="4" id="KW-1185">Reference proteome</keyword>
<keyword evidence="1" id="KW-0732">Signal</keyword>
<feature type="signal peptide" evidence="1">
    <location>
        <begin position="1"/>
        <end position="24"/>
    </location>
</feature>
<dbReference type="Pfam" id="PF16244">
    <property type="entry name" value="DUF4901"/>
    <property type="match status" value="2"/>
</dbReference>
<reference evidence="3 4" key="1">
    <citation type="submission" date="2005-03" db="EMBL/GenBank/DDBJ databases">
        <title>Brevibacillus brevis strain 47, complete genome.</title>
        <authorList>
            <person name="Hosoyama A."/>
            <person name="Yamada R."/>
            <person name="Hongo Y."/>
            <person name="Terui Y."/>
            <person name="Ankai A."/>
            <person name="Masuyama W."/>
            <person name="Sekiguchi M."/>
            <person name="Takeda T."/>
            <person name="Asano K."/>
            <person name="Ohji S."/>
            <person name="Ichikawa N."/>
            <person name="Narita S."/>
            <person name="Aoki N."/>
            <person name="Miura H."/>
            <person name="Matsushita S."/>
            <person name="Sekigawa T."/>
            <person name="Yamagata H."/>
            <person name="Yoshikawa H."/>
            <person name="Udaka S."/>
            <person name="Tanikawa S."/>
            <person name="Fujita N."/>
        </authorList>
    </citation>
    <scope>NUCLEOTIDE SEQUENCE [LARGE SCALE GENOMIC DNA]</scope>
    <source>
        <strain evidence="4">47 / JCM 6285 / NBRC 100599</strain>
    </source>
</reference>
<dbReference type="KEGG" id="bbe:BBR47_10160"/>
<dbReference type="InterPro" id="IPR032599">
    <property type="entry name" value="YcdB/YcdC_rep_domain"/>
</dbReference>
<organism evidence="3 4">
    <name type="scientific">Brevibacillus brevis (strain 47 / JCM 6285 / NBRC 100599)</name>
    <dbReference type="NCBI Taxonomy" id="358681"/>
    <lineage>
        <taxon>Bacteria</taxon>
        <taxon>Bacillati</taxon>
        <taxon>Bacillota</taxon>
        <taxon>Bacilli</taxon>
        <taxon>Bacillales</taxon>
        <taxon>Paenibacillaceae</taxon>
        <taxon>Brevibacillus</taxon>
    </lineage>
</organism>